<keyword evidence="1" id="KW-0472">Membrane</keyword>
<dbReference type="EMBL" id="LNIX01000019">
    <property type="protein sequence ID" value="OXA44298.1"/>
    <property type="molecule type" value="Genomic_DNA"/>
</dbReference>
<dbReference type="AlphaFoldDB" id="A0A226DH67"/>
<sequence length="407" mass="46280">MVVTSLMWKSLDRFSQYFDIFWKNPVAWDIKTKTLVFTPISRNLIPWMISVYGFLTVLNGSLLLILISQLYGFAQLKLIKLIIILCWSGQVVFALVLESLLAFTGINVSYAFNSLSVLARKICGRTIEQEHTTSLDMKGITLNLIIIFTSSQAFNTYVFTLISSNLNPYSQLYAIFASKGWSFPLLAKFVLFFLRLTMIIPVFQISRIVCIIICCPMMSAYLALECLSTIRKTGVYYMSSRNNVIVDKYLRNYASLQLIFKISDDFIAPSAAVVMFITMWLSVLFNFISINLYGIIPPSVFPYFPISALFSAGCIRLLVPLLVDLYEECRVLQARWRCLLGGSGDKKYLKRKLHSFRSVAVYGGILGYNLYKCKRSTKMNFVGAIISYTISASLSFNAEYAHKFNLN</sequence>
<comment type="caution">
    <text evidence="2">The sequence shown here is derived from an EMBL/GenBank/DDBJ whole genome shotgun (WGS) entry which is preliminary data.</text>
</comment>
<name>A0A226DH67_FOLCA</name>
<feature type="transmembrane region" description="Helical" evidence="1">
    <location>
        <begin position="266"/>
        <end position="288"/>
    </location>
</feature>
<feature type="transmembrane region" description="Helical" evidence="1">
    <location>
        <begin position="44"/>
        <end position="66"/>
    </location>
</feature>
<reference evidence="2 3" key="1">
    <citation type="submission" date="2015-12" db="EMBL/GenBank/DDBJ databases">
        <title>The genome of Folsomia candida.</title>
        <authorList>
            <person name="Faddeeva A."/>
            <person name="Derks M.F."/>
            <person name="Anvar Y."/>
            <person name="Smit S."/>
            <person name="Van Straalen N."/>
            <person name="Roelofs D."/>
        </authorList>
    </citation>
    <scope>NUCLEOTIDE SEQUENCE [LARGE SCALE GENOMIC DNA]</scope>
    <source>
        <strain evidence="2 3">VU population</strain>
        <tissue evidence="2">Whole body</tissue>
    </source>
</reference>
<feature type="transmembrane region" description="Helical" evidence="1">
    <location>
        <begin position="140"/>
        <end position="160"/>
    </location>
</feature>
<evidence type="ECO:0000313" key="2">
    <source>
        <dbReference type="EMBL" id="OXA44298.1"/>
    </source>
</evidence>
<keyword evidence="3" id="KW-1185">Reference proteome</keyword>
<keyword evidence="1" id="KW-1133">Transmembrane helix</keyword>
<feature type="transmembrane region" description="Helical" evidence="1">
    <location>
        <begin position="172"/>
        <end position="193"/>
    </location>
</feature>
<feature type="transmembrane region" description="Helical" evidence="1">
    <location>
        <begin position="205"/>
        <end position="224"/>
    </location>
</feature>
<organism evidence="2 3">
    <name type="scientific">Folsomia candida</name>
    <name type="common">Springtail</name>
    <dbReference type="NCBI Taxonomy" id="158441"/>
    <lineage>
        <taxon>Eukaryota</taxon>
        <taxon>Metazoa</taxon>
        <taxon>Ecdysozoa</taxon>
        <taxon>Arthropoda</taxon>
        <taxon>Hexapoda</taxon>
        <taxon>Collembola</taxon>
        <taxon>Entomobryomorpha</taxon>
        <taxon>Isotomoidea</taxon>
        <taxon>Isotomidae</taxon>
        <taxon>Proisotominae</taxon>
        <taxon>Folsomia</taxon>
    </lineage>
</organism>
<feature type="transmembrane region" description="Helical" evidence="1">
    <location>
        <begin position="354"/>
        <end position="371"/>
    </location>
</feature>
<feature type="transmembrane region" description="Helical" evidence="1">
    <location>
        <begin position="300"/>
        <end position="323"/>
    </location>
</feature>
<dbReference type="Proteomes" id="UP000198287">
    <property type="component" value="Unassembled WGS sequence"/>
</dbReference>
<evidence type="ECO:0000313" key="3">
    <source>
        <dbReference type="Proteomes" id="UP000198287"/>
    </source>
</evidence>
<feature type="transmembrane region" description="Helical" evidence="1">
    <location>
        <begin position="78"/>
        <end position="96"/>
    </location>
</feature>
<evidence type="ECO:0000256" key="1">
    <source>
        <dbReference type="SAM" id="Phobius"/>
    </source>
</evidence>
<gene>
    <name evidence="2" type="ORF">Fcan01_20886</name>
</gene>
<proteinExistence type="predicted"/>
<accession>A0A226DH67</accession>
<feature type="transmembrane region" description="Helical" evidence="1">
    <location>
        <begin position="102"/>
        <end position="119"/>
    </location>
</feature>
<protein>
    <submittedName>
        <fullName evidence="2">Uncharacterized protein</fullName>
    </submittedName>
</protein>
<keyword evidence="1" id="KW-0812">Transmembrane</keyword>